<evidence type="ECO:0000313" key="2">
    <source>
        <dbReference type="EMBL" id="JAD79105.1"/>
    </source>
</evidence>
<feature type="region of interest" description="Disordered" evidence="1">
    <location>
        <begin position="23"/>
        <end position="53"/>
    </location>
</feature>
<sequence>MRRSPLRILASAGSETRICTRMSSPTVAGRRRGAALPPPPLLPGLPTPLEEAEERSPSAFFILLAAAEGRERWSDAEEAEDADEAGEAAAADDDACGM</sequence>
<organism evidence="2">
    <name type="scientific">Arundo donax</name>
    <name type="common">Giant reed</name>
    <name type="synonym">Donax arundinaceus</name>
    <dbReference type="NCBI Taxonomy" id="35708"/>
    <lineage>
        <taxon>Eukaryota</taxon>
        <taxon>Viridiplantae</taxon>
        <taxon>Streptophyta</taxon>
        <taxon>Embryophyta</taxon>
        <taxon>Tracheophyta</taxon>
        <taxon>Spermatophyta</taxon>
        <taxon>Magnoliopsida</taxon>
        <taxon>Liliopsida</taxon>
        <taxon>Poales</taxon>
        <taxon>Poaceae</taxon>
        <taxon>PACMAD clade</taxon>
        <taxon>Arundinoideae</taxon>
        <taxon>Arundineae</taxon>
        <taxon>Arundo</taxon>
    </lineage>
</organism>
<reference evidence="2" key="2">
    <citation type="journal article" date="2015" name="Data Brief">
        <title>Shoot transcriptome of the giant reed, Arundo donax.</title>
        <authorList>
            <person name="Barrero R.A."/>
            <person name="Guerrero F.D."/>
            <person name="Moolhuijzen P."/>
            <person name="Goolsby J.A."/>
            <person name="Tidwell J."/>
            <person name="Bellgard S.E."/>
            <person name="Bellgard M.I."/>
        </authorList>
    </citation>
    <scope>NUCLEOTIDE SEQUENCE</scope>
    <source>
        <tissue evidence="2">Shoot tissue taken approximately 20 cm above the soil surface</tissue>
    </source>
</reference>
<evidence type="ECO:0000256" key="1">
    <source>
        <dbReference type="SAM" id="MobiDB-lite"/>
    </source>
</evidence>
<dbReference type="AlphaFoldDB" id="A0A0A9D0G3"/>
<feature type="region of interest" description="Disordered" evidence="1">
    <location>
        <begin position="72"/>
        <end position="98"/>
    </location>
</feature>
<feature type="compositionally biased region" description="Acidic residues" evidence="1">
    <location>
        <begin position="76"/>
        <end position="98"/>
    </location>
</feature>
<dbReference type="EMBL" id="GBRH01218790">
    <property type="protein sequence ID" value="JAD79105.1"/>
    <property type="molecule type" value="Transcribed_RNA"/>
</dbReference>
<proteinExistence type="predicted"/>
<accession>A0A0A9D0G3</accession>
<name>A0A0A9D0G3_ARUDO</name>
<reference evidence="2" key="1">
    <citation type="submission" date="2014-09" db="EMBL/GenBank/DDBJ databases">
        <authorList>
            <person name="Magalhaes I.L.F."/>
            <person name="Oliveira U."/>
            <person name="Santos F.R."/>
            <person name="Vidigal T.H.D.A."/>
            <person name="Brescovit A.D."/>
            <person name="Santos A.J."/>
        </authorList>
    </citation>
    <scope>NUCLEOTIDE SEQUENCE</scope>
    <source>
        <tissue evidence="2">Shoot tissue taken approximately 20 cm above the soil surface</tissue>
    </source>
</reference>
<protein>
    <submittedName>
        <fullName evidence="2">Uncharacterized protein</fullName>
    </submittedName>
</protein>
<feature type="compositionally biased region" description="Pro residues" evidence="1">
    <location>
        <begin position="36"/>
        <end position="46"/>
    </location>
</feature>